<protein>
    <submittedName>
        <fullName evidence="15">TonB-dependent receptor</fullName>
    </submittedName>
</protein>
<keyword evidence="16" id="KW-1185">Reference proteome</keyword>
<proteinExistence type="inferred from homology"/>
<dbReference type="Pfam" id="PF00593">
    <property type="entry name" value="TonB_dep_Rec_b-barrel"/>
    <property type="match status" value="1"/>
</dbReference>
<evidence type="ECO:0000256" key="12">
    <source>
        <dbReference type="SAM" id="SignalP"/>
    </source>
</evidence>
<evidence type="ECO:0000313" key="16">
    <source>
        <dbReference type="Proteomes" id="UP000501991"/>
    </source>
</evidence>
<dbReference type="SUPFAM" id="SSF56935">
    <property type="entry name" value="Porins"/>
    <property type="match status" value="1"/>
</dbReference>
<dbReference type="Gene3D" id="2.170.130.10">
    <property type="entry name" value="TonB-dependent receptor, plug domain"/>
    <property type="match status" value="1"/>
</dbReference>
<dbReference type="GO" id="GO:0015344">
    <property type="term" value="F:siderophore uptake transmembrane transporter activity"/>
    <property type="evidence" value="ECO:0007669"/>
    <property type="project" value="TreeGrafter"/>
</dbReference>
<dbReference type="InterPro" id="IPR037066">
    <property type="entry name" value="Plug_dom_sf"/>
</dbReference>
<feature type="domain" description="TonB-dependent receptor plug" evidence="14">
    <location>
        <begin position="52"/>
        <end position="139"/>
    </location>
</feature>
<evidence type="ECO:0000256" key="10">
    <source>
        <dbReference type="PROSITE-ProRule" id="PRU01360"/>
    </source>
</evidence>
<keyword evidence="4 10" id="KW-1134">Transmembrane beta strand</keyword>
<dbReference type="GO" id="GO:0009279">
    <property type="term" value="C:cell outer membrane"/>
    <property type="evidence" value="ECO:0007669"/>
    <property type="project" value="UniProtKB-SubCell"/>
</dbReference>
<evidence type="ECO:0000256" key="9">
    <source>
        <dbReference type="ARBA" id="ARBA00023237"/>
    </source>
</evidence>
<keyword evidence="7 10" id="KW-0472">Membrane</keyword>
<gene>
    <name evidence="15" type="ORF">G3580_01025</name>
</gene>
<name>A0A6C1B1W3_9RHOO</name>
<evidence type="ECO:0000256" key="7">
    <source>
        <dbReference type="ARBA" id="ARBA00023136"/>
    </source>
</evidence>
<dbReference type="RefSeq" id="WP_173763499.1">
    <property type="nucleotide sequence ID" value="NZ_CP048836.1"/>
</dbReference>
<dbReference type="InterPro" id="IPR039426">
    <property type="entry name" value="TonB-dep_rcpt-like"/>
</dbReference>
<organism evidence="15 16">
    <name type="scientific">Nitrogeniibacter mangrovi</name>
    <dbReference type="NCBI Taxonomy" id="2016596"/>
    <lineage>
        <taxon>Bacteria</taxon>
        <taxon>Pseudomonadati</taxon>
        <taxon>Pseudomonadota</taxon>
        <taxon>Betaproteobacteria</taxon>
        <taxon>Rhodocyclales</taxon>
        <taxon>Zoogloeaceae</taxon>
        <taxon>Nitrogeniibacter</taxon>
    </lineage>
</organism>
<keyword evidence="12" id="KW-0732">Signal</keyword>
<evidence type="ECO:0000259" key="14">
    <source>
        <dbReference type="Pfam" id="PF07715"/>
    </source>
</evidence>
<evidence type="ECO:0000256" key="4">
    <source>
        <dbReference type="ARBA" id="ARBA00022452"/>
    </source>
</evidence>
<keyword evidence="6 11" id="KW-0798">TonB box</keyword>
<dbReference type="KEGG" id="azq:G3580_01025"/>
<reference evidence="15 16" key="1">
    <citation type="submission" date="2020-02" db="EMBL/GenBank/DDBJ databases">
        <title>Nitrogenibacter mangrovi gen. nov., sp. nov. isolated from mangrove sediment, a denitrifying betaproteobacterium.</title>
        <authorList>
            <person name="Liao H."/>
            <person name="Tian Y."/>
        </authorList>
    </citation>
    <scope>NUCLEOTIDE SEQUENCE [LARGE SCALE GENOMIC DNA]</scope>
    <source>
        <strain evidence="15 16">M9-3-2</strain>
    </source>
</reference>
<evidence type="ECO:0000259" key="13">
    <source>
        <dbReference type="Pfam" id="PF00593"/>
    </source>
</evidence>
<feature type="signal peptide" evidence="12">
    <location>
        <begin position="1"/>
        <end position="21"/>
    </location>
</feature>
<dbReference type="InterPro" id="IPR036942">
    <property type="entry name" value="Beta-barrel_TonB_sf"/>
</dbReference>
<dbReference type="Proteomes" id="UP000501991">
    <property type="component" value="Chromosome"/>
</dbReference>
<evidence type="ECO:0000256" key="8">
    <source>
        <dbReference type="ARBA" id="ARBA00023170"/>
    </source>
</evidence>
<evidence type="ECO:0000256" key="1">
    <source>
        <dbReference type="ARBA" id="ARBA00004571"/>
    </source>
</evidence>
<evidence type="ECO:0000256" key="2">
    <source>
        <dbReference type="ARBA" id="ARBA00009810"/>
    </source>
</evidence>
<dbReference type="PANTHER" id="PTHR30069:SF49">
    <property type="entry name" value="OUTER MEMBRANE PROTEIN C"/>
    <property type="match status" value="1"/>
</dbReference>
<accession>A0A6C1B1W3</accession>
<feature type="domain" description="TonB-dependent receptor-like beta-barrel" evidence="13">
    <location>
        <begin position="225"/>
        <end position="680"/>
    </location>
</feature>
<evidence type="ECO:0000256" key="5">
    <source>
        <dbReference type="ARBA" id="ARBA00022692"/>
    </source>
</evidence>
<dbReference type="InterPro" id="IPR012910">
    <property type="entry name" value="Plug_dom"/>
</dbReference>
<dbReference type="EMBL" id="CP048836">
    <property type="protein sequence ID" value="QID16330.1"/>
    <property type="molecule type" value="Genomic_DNA"/>
</dbReference>
<comment type="similarity">
    <text evidence="2 10 11">Belongs to the TonB-dependent receptor family.</text>
</comment>
<sequence>MPSKPLVLASVIAALPVAANADDTPLPTVTVQDRAEHGTPLGTDTLQRLAPATSDTASLLRQVPGMSVNPAGGVSGLPAIHGLADDRLRIKVDGMDLIAACPNHMNSPLSYLDPSAVGALHIYAGITPVSVGGDSIGGTIVAESAAPVFAAPGQGHVFTGEAGAHYRSNGDASGAHLKATYATETFSIHYADAIATANNTRAARDFKTSTATGRADHTLDRDEVGSTAYKTRNQSVGLAWHTDDHLLDARVARQHVPYELYPNQRMDMLDNDATRINLRYLGQFGWGLLEARAYHEKVEHDMNFGDDKQRVYGTAVNGMPMNTEGETTGASLKATLDLSDREVLRLGGEFQHYTLDDEWPPSGTGTMAPGTFVNINDGRRDRLAAFAEWEARLAPPLTTLLGVRYERVRMDAGDVSGYAPTNGMGMMLNYQLRDATAFNARDHARTDHNWDVTALARYTVGPTLDIEAGIARKVRSPNLYERYTWSTWPMAAVMNNFVGDGNGYVGDVNLAPEKAITVSATFDWHAEDRAWMLKATPFFTRVHDYIDANQPATTPTAGEFVVLKYANQDARLYGLDLSGRMPLGESGLGAWGLEGLLGYTRGRNLDTGEGLYNVMPLNATLTLTHRLGGWDNRAELVMVRGKHHVSGTRNEIETAGYALVNLRGSYAWQQVRLDFGVDNLFDTFHDLPTGGAYTGQGATMGINAIPWGIAVPGPGRSLYAGITVTF</sequence>
<evidence type="ECO:0000256" key="3">
    <source>
        <dbReference type="ARBA" id="ARBA00022448"/>
    </source>
</evidence>
<dbReference type="GO" id="GO:0044718">
    <property type="term" value="P:siderophore transmembrane transport"/>
    <property type="evidence" value="ECO:0007669"/>
    <property type="project" value="TreeGrafter"/>
</dbReference>
<dbReference type="Pfam" id="PF07715">
    <property type="entry name" value="Plug"/>
    <property type="match status" value="1"/>
</dbReference>
<feature type="chain" id="PRO_5025680104" evidence="12">
    <location>
        <begin position="22"/>
        <end position="726"/>
    </location>
</feature>
<dbReference type="PROSITE" id="PS52016">
    <property type="entry name" value="TONB_DEPENDENT_REC_3"/>
    <property type="match status" value="1"/>
</dbReference>
<evidence type="ECO:0000256" key="11">
    <source>
        <dbReference type="RuleBase" id="RU003357"/>
    </source>
</evidence>
<dbReference type="AlphaFoldDB" id="A0A6C1B1W3"/>
<evidence type="ECO:0000313" key="15">
    <source>
        <dbReference type="EMBL" id="QID16330.1"/>
    </source>
</evidence>
<keyword evidence="9 10" id="KW-0998">Cell outer membrane</keyword>
<dbReference type="Gene3D" id="2.40.170.20">
    <property type="entry name" value="TonB-dependent receptor, beta-barrel domain"/>
    <property type="match status" value="1"/>
</dbReference>
<evidence type="ECO:0000256" key="6">
    <source>
        <dbReference type="ARBA" id="ARBA00023077"/>
    </source>
</evidence>
<keyword evidence="3 10" id="KW-0813">Transport</keyword>
<keyword evidence="8 15" id="KW-0675">Receptor</keyword>
<dbReference type="InterPro" id="IPR000531">
    <property type="entry name" value="Beta-barrel_TonB"/>
</dbReference>
<keyword evidence="5 10" id="KW-0812">Transmembrane</keyword>
<comment type="subcellular location">
    <subcellularLocation>
        <location evidence="1 10">Cell outer membrane</location>
        <topology evidence="1 10">Multi-pass membrane protein</topology>
    </subcellularLocation>
</comment>
<dbReference type="PANTHER" id="PTHR30069">
    <property type="entry name" value="TONB-DEPENDENT OUTER MEMBRANE RECEPTOR"/>
    <property type="match status" value="1"/>
</dbReference>